<organism evidence="1 2">
    <name type="scientific">Xenopus laevis</name>
    <name type="common">African clawed frog</name>
    <dbReference type="NCBI Taxonomy" id="8355"/>
    <lineage>
        <taxon>Eukaryota</taxon>
        <taxon>Metazoa</taxon>
        <taxon>Chordata</taxon>
        <taxon>Craniata</taxon>
        <taxon>Vertebrata</taxon>
        <taxon>Euteleostomi</taxon>
        <taxon>Amphibia</taxon>
        <taxon>Batrachia</taxon>
        <taxon>Anura</taxon>
        <taxon>Pipoidea</taxon>
        <taxon>Pipidae</taxon>
        <taxon>Xenopodinae</taxon>
        <taxon>Xenopus</taxon>
        <taxon>Xenopus</taxon>
    </lineage>
</organism>
<sequence length="101" mass="11493">MKRRQGELGTWLRRFTSKRHSLVIGVQVQLSKPCDILRLPTVVTYLQRLHISAPFFSSAYLATLPGRTRSYTQFLHISLASKNLMVSSFLSEKSKRVAARG</sequence>
<reference evidence="2" key="1">
    <citation type="journal article" date="2016" name="Nature">
        <title>Genome evolution in the allotetraploid frog Xenopus laevis.</title>
        <authorList>
            <person name="Session A.M."/>
            <person name="Uno Y."/>
            <person name="Kwon T."/>
            <person name="Chapman J.A."/>
            <person name="Toyoda A."/>
            <person name="Takahashi S."/>
            <person name="Fukui A."/>
            <person name="Hikosaka A."/>
            <person name="Suzuki A."/>
            <person name="Kondo M."/>
            <person name="van Heeringen S.J."/>
            <person name="Quigley I."/>
            <person name="Heinz S."/>
            <person name="Ogino H."/>
            <person name="Ochi H."/>
            <person name="Hellsten U."/>
            <person name="Lyons J.B."/>
            <person name="Simakov O."/>
            <person name="Putnam N."/>
            <person name="Stites J."/>
            <person name="Kuroki Y."/>
            <person name="Tanaka T."/>
            <person name="Michiue T."/>
            <person name="Watanabe M."/>
            <person name="Bogdanovic O."/>
            <person name="Lister R."/>
            <person name="Georgiou G."/>
            <person name="Paranjpe S.S."/>
            <person name="van Kruijsbergen I."/>
            <person name="Shu S."/>
            <person name="Carlson J."/>
            <person name="Kinoshita T."/>
            <person name="Ohta Y."/>
            <person name="Mawaribuchi S."/>
            <person name="Jenkins J."/>
            <person name="Grimwood J."/>
            <person name="Schmutz J."/>
            <person name="Mitros T."/>
            <person name="Mozaffari S.V."/>
            <person name="Suzuki Y."/>
            <person name="Haramoto Y."/>
            <person name="Yamamoto T.S."/>
            <person name="Takagi C."/>
            <person name="Heald R."/>
            <person name="Miller K."/>
            <person name="Haudenschild C."/>
            <person name="Kitzman J."/>
            <person name="Nakayama T."/>
            <person name="Izutsu Y."/>
            <person name="Robert J."/>
            <person name="Fortriede J."/>
            <person name="Burns K."/>
            <person name="Lotay V."/>
            <person name="Karimi K."/>
            <person name="Yasuoka Y."/>
            <person name="Dichmann D.S."/>
            <person name="Flajnik M.F."/>
            <person name="Houston D.W."/>
            <person name="Shendure J."/>
            <person name="DuPasquier L."/>
            <person name="Vize P.D."/>
            <person name="Zorn A.M."/>
            <person name="Ito M."/>
            <person name="Marcotte E.M."/>
            <person name="Wallingford J.B."/>
            <person name="Ito Y."/>
            <person name="Asashima M."/>
            <person name="Ueno N."/>
            <person name="Matsuda Y."/>
            <person name="Veenstra G.J."/>
            <person name="Fujiyama A."/>
            <person name="Harland R.M."/>
            <person name="Taira M."/>
            <person name="Rokhsar D.S."/>
        </authorList>
    </citation>
    <scope>NUCLEOTIDE SEQUENCE [LARGE SCALE GENOMIC DNA]</scope>
    <source>
        <strain evidence="2">J</strain>
    </source>
</reference>
<gene>
    <name evidence="1" type="ORF">XELAEV_18037528mg</name>
</gene>
<dbReference type="Proteomes" id="UP000694892">
    <property type="component" value="Chromosome 7S"/>
</dbReference>
<proteinExistence type="predicted"/>
<dbReference type="AlphaFoldDB" id="A0A974CC95"/>
<evidence type="ECO:0000313" key="1">
    <source>
        <dbReference type="EMBL" id="OCT70604.1"/>
    </source>
</evidence>
<dbReference type="EMBL" id="CM004479">
    <property type="protein sequence ID" value="OCT70604.1"/>
    <property type="molecule type" value="Genomic_DNA"/>
</dbReference>
<name>A0A974CC95_XENLA</name>
<evidence type="ECO:0000313" key="2">
    <source>
        <dbReference type="Proteomes" id="UP000694892"/>
    </source>
</evidence>
<accession>A0A974CC95</accession>
<protein>
    <submittedName>
        <fullName evidence="1">Uncharacterized protein</fullName>
    </submittedName>
</protein>